<feature type="compositionally biased region" description="Polar residues" evidence="1">
    <location>
        <begin position="207"/>
        <end position="216"/>
    </location>
</feature>
<feature type="compositionally biased region" description="Polar residues" evidence="1">
    <location>
        <begin position="184"/>
        <end position="193"/>
    </location>
</feature>
<evidence type="ECO:0000256" key="1">
    <source>
        <dbReference type="SAM" id="MobiDB-lite"/>
    </source>
</evidence>
<gene>
    <name evidence="2" type="ORF">BU24DRAFT_496814</name>
</gene>
<dbReference type="Proteomes" id="UP000799778">
    <property type="component" value="Unassembled WGS sequence"/>
</dbReference>
<dbReference type="GeneID" id="54291612"/>
<evidence type="ECO:0000313" key="2">
    <source>
        <dbReference type="EMBL" id="KAF2009997.1"/>
    </source>
</evidence>
<dbReference type="EMBL" id="ML978077">
    <property type="protein sequence ID" value="KAF2009997.1"/>
    <property type="molecule type" value="Genomic_DNA"/>
</dbReference>
<organism evidence="2 3">
    <name type="scientific">Aaosphaeria arxii CBS 175.79</name>
    <dbReference type="NCBI Taxonomy" id="1450172"/>
    <lineage>
        <taxon>Eukaryota</taxon>
        <taxon>Fungi</taxon>
        <taxon>Dikarya</taxon>
        <taxon>Ascomycota</taxon>
        <taxon>Pezizomycotina</taxon>
        <taxon>Dothideomycetes</taxon>
        <taxon>Pleosporomycetidae</taxon>
        <taxon>Pleosporales</taxon>
        <taxon>Pleosporales incertae sedis</taxon>
        <taxon>Aaosphaeria</taxon>
    </lineage>
</organism>
<evidence type="ECO:0000313" key="3">
    <source>
        <dbReference type="Proteomes" id="UP000799778"/>
    </source>
</evidence>
<reference evidence="2" key="1">
    <citation type="journal article" date="2020" name="Stud. Mycol.">
        <title>101 Dothideomycetes genomes: a test case for predicting lifestyles and emergence of pathogens.</title>
        <authorList>
            <person name="Haridas S."/>
            <person name="Albert R."/>
            <person name="Binder M."/>
            <person name="Bloem J."/>
            <person name="Labutti K."/>
            <person name="Salamov A."/>
            <person name="Andreopoulos B."/>
            <person name="Baker S."/>
            <person name="Barry K."/>
            <person name="Bills G."/>
            <person name="Bluhm B."/>
            <person name="Cannon C."/>
            <person name="Castanera R."/>
            <person name="Culley D."/>
            <person name="Daum C."/>
            <person name="Ezra D."/>
            <person name="Gonzalez J."/>
            <person name="Henrissat B."/>
            <person name="Kuo A."/>
            <person name="Liang C."/>
            <person name="Lipzen A."/>
            <person name="Lutzoni F."/>
            <person name="Magnuson J."/>
            <person name="Mondo S."/>
            <person name="Nolan M."/>
            <person name="Ohm R."/>
            <person name="Pangilinan J."/>
            <person name="Park H.-J."/>
            <person name="Ramirez L."/>
            <person name="Alfaro M."/>
            <person name="Sun H."/>
            <person name="Tritt A."/>
            <person name="Yoshinaga Y."/>
            <person name="Zwiers L.-H."/>
            <person name="Turgeon B."/>
            <person name="Goodwin S."/>
            <person name="Spatafora J."/>
            <person name="Crous P."/>
            <person name="Grigoriev I."/>
        </authorList>
    </citation>
    <scope>NUCLEOTIDE SEQUENCE</scope>
    <source>
        <strain evidence="2">CBS 175.79</strain>
    </source>
</reference>
<proteinExistence type="predicted"/>
<protein>
    <submittedName>
        <fullName evidence="2">Uncharacterized protein</fullName>
    </submittedName>
</protein>
<feature type="compositionally biased region" description="Basic and acidic residues" evidence="1">
    <location>
        <begin position="92"/>
        <end position="128"/>
    </location>
</feature>
<sequence length="440" mass="51683">MPRPMSKRPSQPEKHRHESSRKNHPIAYSSSESRYYSDEEEEFYYSRSLQREQHQQKPSRKSALDDHPSSESRHYHKESNDPLSAHLSKLSLRREEHRHESTRLKREDEWSGSEPEDHPHLLKEKEQRYYNPRSSTNGTYGGQPNDSPLLHNPGRQREMPCYSTRSDKFDQRRPQPAYVPMDSSHYNQHNYSNFPGHYDAQQHGPGYTQTPGYSYNQPTCPDPGFYHAHSGPAFTQMPGQMHHQYGYPCDPAAFYQKQQRSADMADAKEWPTRPVVPKEIPKEDKLKMYKYTDNDKGKFAYISMKVYSVSDSEDSEIGYHPSNGVIKKTQATEQLIEFMRDLEPDVVVDDNPPDHRVKEALEKYPYVEERRSEDGKIYAYQCTSNVLERYIGAIAEENRRQELHERYSEEPQLLLVDKATYENEQIKLREREDKGNSKSR</sequence>
<name>A0A6A5XB32_9PLEO</name>
<feature type="compositionally biased region" description="Basic and acidic residues" evidence="1">
    <location>
        <begin position="62"/>
        <end position="80"/>
    </location>
</feature>
<accession>A0A6A5XB32</accession>
<feature type="region of interest" description="Disordered" evidence="1">
    <location>
        <begin position="1"/>
        <end position="216"/>
    </location>
</feature>
<dbReference type="AlphaFoldDB" id="A0A6A5XB32"/>
<dbReference type="RefSeq" id="XP_033378336.1">
    <property type="nucleotide sequence ID" value="XM_033534215.1"/>
</dbReference>
<feature type="compositionally biased region" description="Polar residues" evidence="1">
    <location>
        <begin position="132"/>
        <end position="146"/>
    </location>
</feature>
<keyword evidence="3" id="KW-1185">Reference proteome</keyword>